<proteinExistence type="predicted"/>
<gene>
    <name evidence="1" type="ORF">BXY80_1529</name>
</gene>
<name>A0A420DM73_9FLAO</name>
<dbReference type="EMBL" id="RAQJ01000002">
    <property type="protein sequence ID" value="RKE95342.1"/>
    <property type="molecule type" value="Genomic_DNA"/>
</dbReference>
<reference evidence="1 2" key="1">
    <citation type="submission" date="2018-09" db="EMBL/GenBank/DDBJ databases">
        <title>Genomic Encyclopedia of Archaeal and Bacterial Type Strains, Phase II (KMG-II): from individual species to whole genera.</title>
        <authorList>
            <person name="Goeker M."/>
        </authorList>
    </citation>
    <scope>NUCLEOTIDE SEQUENCE [LARGE SCALE GENOMIC DNA]</scope>
    <source>
        <strain evidence="1 2">DSM 26283</strain>
    </source>
</reference>
<accession>A0A420DM73</accession>
<keyword evidence="2" id="KW-1185">Reference proteome</keyword>
<dbReference type="OrthoDB" id="1446682at2"/>
<dbReference type="Proteomes" id="UP000284892">
    <property type="component" value="Unassembled WGS sequence"/>
</dbReference>
<dbReference type="AlphaFoldDB" id="A0A420DM73"/>
<protein>
    <submittedName>
        <fullName evidence="1">Uncharacterized protein</fullName>
    </submittedName>
</protein>
<sequence length="74" mass="8578">MGRPPTKPIKFRDGFYIEIRNRGKNSGIKLHRDTKAQMLRTIKEYELTKDVIILGESKNGKWVNKTPIVHVVES</sequence>
<evidence type="ECO:0000313" key="2">
    <source>
        <dbReference type="Proteomes" id="UP000284892"/>
    </source>
</evidence>
<comment type="caution">
    <text evidence="1">The sequence shown here is derived from an EMBL/GenBank/DDBJ whole genome shotgun (WGS) entry which is preliminary data.</text>
</comment>
<dbReference type="RefSeq" id="WP_120200655.1">
    <property type="nucleotide sequence ID" value="NZ_RAQJ01000002.1"/>
</dbReference>
<organism evidence="1 2">
    <name type="scientific">Ichthyenterobacterium magnum</name>
    <dbReference type="NCBI Taxonomy" id="1230530"/>
    <lineage>
        <taxon>Bacteria</taxon>
        <taxon>Pseudomonadati</taxon>
        <taxon>Bacteroidota</taxon>
        <taxon>Flavobacteriia</taxon>
        <taxon>Flavobacteriales</taxon>
        <taxon>Flavobacteriaceae</taxon>
        <taxon>Ichthyenterobacterium</taxon>
    </lineage>
</organism>
<evidence type="ECO:0000313" key="1">
    <source>
        <dbReference type="EMBL" id="RKE95342.1"/>
    </source>
</evidence>